<organism evidence="1 2">
    <name type="scientific">Colletotrichum orchidophilum</name>
    <dbReference type="NCBI Taxonomy" id="1209926"/>
    <lineage>
        <taxon>Eukaryota</taxon>
        <taxon>Fungi</taxon>
        <taxon>Dikarya</taxon>
        <taxon>Ascomycota</taxon>
        <taxon>Pezizomycotina</taxon>
        <taxon>Sordariomycetes</taxon>
        <taxon>Hypocreomycetidae</taxon>
        <taxon>Glomerellales</taxon>
        <taxon>Glomerellaceae</taxon>
        <taxon>Colletotrichum</taxon>
    </lineage>
</organism>
<reference evidence="1 2" key="1">
    <citation type="submission" date="2016-09" db="EMBL/GenBank/DDBJ databases">
        <authorList>
            <person name="Capua I."/>
            <person name="De Benedictis P."/>
            <person name="Joannis T."/>
            <person name="Lombin L.H."/>
            <person name="Cattoli G."/>
        </authorList>
    </citation>
    <scope>NUCLEOTIDE SEQUENCE [LARGE SCALE GENOMIC DNA]</scope>
    <source>
        <strain evidence="1 2">IMI 309357</strain>
    </source>
</reference>
<proteinExistence type="predicted"/>
<dbReference type="AlphaFoldDB" id="A0A1G4BPR6"/>
<keyword evidence="2" id="KW-1185">Reference proteome</keyword>
<dbReference type="EMBL" id="MJBS01000007">
    <property type="protein sequence ID" value="OHF03305.1"/>
    <property type="molecule type" value="Genomic_DNA"/>
</dbReference>
<dbReference type="RefSeq" id="XP_022480442.1">
    <property type="nucleotide sequence ID" value="XM_022613014.1"/>
</dbReference>
<feature type="non-terminal residue" evidence="1">
    <location>
        <position position="1"/>
    </location>
</feature>
<name>A0A1G4BPR6_9PEZI</name>
<gene>
    <name evidence="1" type="ORF">CORC01_01358</name>
</gene>
<evidence type="ECO:0000313" key="1">
    <source>
        <dbReference type="EMBL" id="OHF03305.1"/>
    </source>
</evidence>
<dbReference type="GeneID" id="34554524"/>
<evidence type="ECO:0000313" key="2">
    <source>
        <dbReference type="Proteomes" id="UP000176998"/>
    </source>
</evidence>
<comment type="caution">
    <text evidence="1">The sequence shown here is derived from an EMBL/GenBank/DDBJ whole genome shotgun (WGS) entry which is preliminary data.</text>
</comment>
<protein>
    <submittedName>
        <fullName evidence="1">Uncharacterized protein</fullName>
    </submittedName>
</protein>
<dbReference type="Proteomes" id="UP000176998">
    <property type="component" value="Unassembled WGS sequence"/>
</dbReference>
<sequence length="96" mass="10678">QWQLTLELCDQVLPTRPTAPIPTTRSFAAFCLALAYSLPNDRPTDRPTAPGLNTRWGGMGWDGTGHVQLYEVSIVCVRTMYCQSLLSRCRHVVTLG</sequence>
<accession>A0A1G4BPR6</accession>